<sequence>MIRPDNHSTHMRSILRLGLPLIGGHLAQFAIGLTDTIMMGWYGVPELAALTLAGSFFFTLFLFGSGFAWAIMPMVARYAALNDEVQVRRATRMALWLSIIYALLVLPLMWFSGAILTAIGQTEQIAQMAQVYLRTLAFGMLPALGVMVMKSYLAGLEHTRVVLWITIVAAGANALVNYMLIFGNWGAPEMGIAGAALASVTVQLVSMGLIVVYAVRILPEHQLFIRFWKPDWDMFGRVFQLGWPIGLTTLAEVGLFAASAVLMGWLGTIPLAAHGVALQIATGAFMIQIGLSNAATVRAGAALGRGDTPNLLRGAEVVILLGAIAVIVTVAIFLIFPVTLMGFFIDPADPDRDAIIATGRGLLAMAALFQVVDAAQVIHLGLLRGLQDTRVPMIVAGVAYWGVGMPCAWLFGIHLGWGGEGIWLGLVLGLAVAAVLLMLRFWQRSATIVSRHMTLG</sequence>
<protein>
    <recommendedName>
        <fullName evidence="9">Multidrug-efflux transporter</fullName>
    </recommendedName>
</protein>
<dbReference type="InterPro" id="IPR002528">
    <property type="entry name" value="MATE_fam"/>
</dbReference>
<evidence type="ECO:0000256" key="5">
    <source>
        <dbReference type="ARBA" id="ARBA00022692"/>
    </source>
</evidence>
<name>A0A222E572_9RHOB</name>
<dbReference type="PANTHER" id="PTHR43298">
    <property type="entry name" value="MULTIDRUG RESISTANCE PROTEIN NORM-RELATED"/>
    <property type="match status" value="1"/>
</dbReference>
<evidence type="ECO:0000256" key="6">
    <source>
        <dbReference type="ARBA" id="ARBA00022989"/>
    </source>
</evidence>
<evidence type="ECO:0000256" key="7">
    <source>
        <dbReference type="ARBA" id="ARBA00023065"/>
    </source>
</evidence>
<evidence type="ECO:0000256" key="1">
    <source>
        <dbReference type="ARBA" id="ARBA00004429"/>
    </source>
</evidence>
<evidence type="ECO:0000256" key="3">
    <source>
        <dbReference type="ARBA" id="ARBA00022449"/>
    </source>
</evidence>
<dbReference type="GO" id="GO:0042910">
    <property type="term" value="F:xenobiotic transmembrane transporter activity"/>
    <property type="evidence" value="ECO:0007669"/>
    <property type="project" value="InterPro"/>
</dbReference>
<dbReference type="NCBIfam" id="TIGR00797">
    <property type="entry name" value="matE"/>
    <property type="match status" value="1"/>
</dbReference>
<keyword evidence="5 10" id="KW-0812">Transmembrane</keyword>
<evidence type="ECO:0000256" key="8">
    <source>
        <dbReference type="ARBA" id="ARBA00023136"/>
    </source>
</evidence>
<dbReference type="GO" id="GO:0015297">
    <property type="term" value="F:antiporter activity"/>
    <property type="evidence" value="ECO:0007669"/>
    <property type="project" value="UniProtKB-KW"/>
</dbReference>
<feature type="transmembrane region" description="Helical" evidence="10">
    <location>
        <begin position="317"/>
        <end position="342"/>
    </location>
</feature>
<dbReference type="Proteomes" id="UP000203589">
    <property type="component" value="Chromosome"/>
</dbReference>
<proteinExistence type="predicted"/>
<feature type="transmembrane region" description="Helical" evidence="10">
    <location>
        <begin position="93"/>
        <end position="119"/>
    </location>
</feature>
<feature type="transmembrane region" description="Helical" evidence="10">
    <location>
        <begin position="362"/>
        <end position="382"/>
    </location>
</feature>
<organism evidence="11 12">
    <name type="scientific">Antarctobacter heliothermus</name>
    <dbReference type="NCBI Taxonomy" id="74033"/>
    <lineage>
        <taxon>Bacteria</taxon>
        <taxon>Pseudomonadati</taxon>
        <taxon>Pseudomonadota</taxon>
        <taxon>Alphaproteobacteria</taxon>
        <taxon>Rhodobacterales</taxon>
        <taxon>Roseobacteraceae</taxon>
        <taxon>Antarctobacter</taxon>
    </lineage>
</organism>
<keyword evidence="4" id="KW-1003">Cell membrane</keyword>
<keyword evidence="2" id="KW-0813">Transport</keyword>
<evidence type="ECO:0000313" key="12">
    <source>
        <dbReference type="Proteomes" id="UP000203589"/>
    </source>
</evidence>
<evidence type="ECO:0000256" key="9">
    <source>
        <dbReference type="ARBA" id="ARBA00031636"/>
    </source>
</evidence>
<evidence type="ECO:0000313" key="11">
    <source>
        <dbReference type="EMBL" id="ASP21369.1"/>
    </source>
</evidence>
<dbReference type="InterPro" id="IPR050222">
    <property type="entry name" value="MATE_MdtK"/>
</dbReference>
<feature type="transmembrane region" description="Helical" evidence="10">
    <location>
        <begin position="394"/>
        <end position="415"/>
    </location>
</feature>
<keyword evidence="7" id="KW-0406">Ion transport</keyword>
<evidence type="ECO:0000256" key="10">
    <source>
        <dbReference type="SAM" id="Phobius"/>
    </source>
</evidence>
<feature type="transmembrane region" description="Helical" evidence="10">
    <location>
        <begin position="238"/>
        <end position="265"/>
    </location>
</feature>
<dbReference type="AlphaFoldDB" id="A0A222E572"/>
<accession>A0A222E572</accession>
<keyword evidence="8 10" id="KW-0472">Membrane</keyword>
<keyword evidence="12" id="KW-1185">Reference proteome</keyword>
<comment type="subcellular location">
    <subcellularLocation>
        <location evidence="1">Cell inner membrane</location>
        <topology evidence="1">Multi-pass membrane protein</topology>
    </subcellularLocation>
</comment>
<dbReference type="GO" id="GO:0005886">
    <property type="term" value="C:plasma membrane"/>
    <property type="evidence" value="ECO:0007669"/>
    <property type="project" value="UniProtKB-SubCell"/>
</dbReference>
<keyword evidence="3" id="KW-0050">Antiport</keyword>
<feature type="transmembrane region" description="Helical" evidence="10">
    <location>
        <begin position="21"/>
        <end position="42"/>
    </location>
</feature>
<feature type="transmembrane region" description="Helical" evidence="10">
    <location>
        <begin position="271"/>
        <end position="296"/>
    </location>
</feature>
<dbReference type="OrthoDB" id="9780160at2"/>
<dbReference type="CDD" id="cd13131">
    <property type="entry name" value="MATE_NorM_like"/>
    <property type="match status" value="1"/>
</dbReference>
<dbReference type="EMBL" id="CP022540">
    <property type="protein sequence ID" value="ASP21369.1"/>
    <property type="molecule type" value="Genomic_DNA"/>
</dbReference>
<evidence type="ECO:0000256" key="4">
    <source>
        <dbReference type="ARBA" id="ARBA00022475"/>
    </source>
</evidence>
<dbReference type="KEGG" id="aht:ANTHELSMS3_02714"/>
<feature type="transmembrane region" description="Helical" evidence="10">
    <location>
        <begin position="192"/>
        <end position="218"/>
    </location>
</feature>
<dbReference type="GO" id="GO:0006811">
    <property type="term" value="P:monoatomic ion transport"/>
    <property type="evidence" value="ECO:0007669"/>
    <property type="project" value="UniProtKB-KW"/>
</dbReference>
<dbReference type="PANTHER" id="PTHR43298:SF2">
    <property type="entry name" value="FMN_FAD EXPORTER YEEO-RELATED"/>
    <property type="match status" value="1"/>
</dbReference>
<evidence type="ECO:0000256" key="2">
    <source>
        <dbReference type="ARBA" id="ARBA00022448"/>
    </source>
</evidence>
<feature type="transmembrane region" description="Helical" evidence="10">
    <location>
        <begin position="48"/>
        <end position="72"/>
    </location>
</feature>
<dbReference type="Pfam" id="PF01554">
    <property type="entry name" value="MatE"/>
    <property type="match status" value="2"/>
</dbReference>
<dbReference type="PIRSF" id="PIRSF006603">
    <property type="entry name" value="DinF"/>
    <property type="match status" value="1"/>
</dbReference>
<reference evidence="11 12" key="1">
    <citation type="submission" date="2017-07" db="EMBL/GenBank/DDBJ databases">
        <title>Genome Sequence of Antarctobacter heliothermus Strain SMS3 Isolated from a culture of the Diatom Skeletonema marinoi.</title>
        <authorList>
            <person name="Topel M."/>
            <person name="Pinder M.I.M."/>
            <person name="Johansson O.N."/>
            <person name="Kourtchenko O."/>
            <person name="Godhe A."/>
            <person name="Clarke A.K."/>
        </authorList>
    </citation>
    <scope>NUCLEOTIDE SEQUENCE [LARGE SCALE GENOMIC DNA]</scope>
    <source>
        <strain evidence="11 12">SMS3</strain>
    </source>
</reference>
<feature type="transmembrane region" description="Helical" evidence="10">
    <location>
        <begin position="161"/>
        <end position="180"/>
    </location>
</feature>
<keyword evidence="6 10" id="KW-1133">Transmembrane helix</keyword>
<gene>
    <name evidence="11" type="primary">rnpB</name>
    <name evidence="11" type="ORF">ANTHELSMS3_02714</name>
</gene>
<dbReference type="InterPro" id="IPR048279">
    <property type="entry name" value="MdtK-like"/>
</dbReference>
<feature type="transmembrane region" description="Helical" evidence="10">
    <location>
        <begin position="421"/>
        <end position="442"/>
    </location>
</feature>
<feature type="transmembrane region" description="Helical" evidence="10">
    <location>
        <begin position="131"/>
        <end position="149"/>
    </location>
</feature>
<dbReference type="RefSeq" id="WP_094035295.1">
    <property type="nucleotide sequence ID" value="NZ_CP022540.1"/>
</dbReference>